<dbReference type="Pfam" id="PF13481">
    <property type="entry name" value="AAA_25"/>
    <property type="match status" value="1"/>
</dbReference>
<name>A0A937CTF9_9BURK</name>
<proteinExistence type="predicted"/>
<organism evidence="1 2">
    <name type="scientific">Ramlibacter monticola</name>
    <dbReference type="NCBI Taxonomy" id="1926872"/>
    <lineage>
        <taxon>Bacteria</taxon>
        <taxon>Pseudomonadati</taxon>
        <taxon>Pseudomonadota</taxon>
        <taxon>Betaproteobacteria</taxon>
        <taxon>Burkholderiales</taxon>
        <taxon>Comamonadaceae</taxon>
        <taxon>Ramlibacter</taxon>
    </lineage>
</organism>
<dbReference type="AlphaFoldDB" id="A0A937CTF9"/>
<accession>A0A937CTF9</accession>
<dbReference type="Proteomes" id="UP000599109">
    <property type="component" value="Unassembled WGS sequence"/>
</dbReference>
<keyword evidence="2" id="KW-1185">Reference proteome</keyword>
<evidence type="ECO:0000313" key="1">
    <source>
        <dbReference type="EMBL" id="MBL0391579.1"/>
    </source>
</evidence>
<protein>
    <submittedName>
        <fullName evidence="1">ATP-binding protein</fullName>
    </submittedName>
</protein>
<dbReference type="GO" id="GO:0005524">
    <property type="term" value="F:ATP binding"/>
    <property type="evidence" value="ECO:0007669"/>
    <property type="project" value="UniProtKB-KW"/>
</dbReference>
<dbReference type="RefSeq" id="WP_201674199.1">
    <property type="nucleotide sequence ID" value="NZ_JAEQNE010000002.1"/>
</dbReference>
<dbReference type="Gene3D" id="3.40.50.300">
    <property type="entry name" value="P-loop containing nucleotide triphosphate hydrolases"/>
    <property type="match status" value="1"/>
</dbReference>
<reference evidence="1 2" key="1">
    <citation type="journal article" date="2017" name="Int. J. Syst. Evol. Microbiol.">
        <title>Ramlibacter monticola sp. nov., isolated from forest soil.</title>
        <authorList>
            <person name="Chaudhary D.K."/>
            <person name="Kim J."/>
        </authorList>
    </citation>
    <scope>NUCLEOTIDE SEQUENCE [LARGE SCALE GENOMIC DNA]</scope>
    <source>
        <strain evidence="1 2">KACC 19175</strain>
    </source>
</reference>
<sequence>MSTAQTPLQPHMDVADALSVFAVTDSQVEKMQATEFIWREVIARSHLVVLAGEGGSGKTAVATFAASELANAGLQVFYFQEDAGAGDVPRLHQHAKKHGYVLLNSTLASAAPEDQIKVLRSMVKAAAPLNNVVMFFDTLKKYLDLMSKRGSREFFMLMRSLTQLGGTVVLLGHTNKHAGMDGKRIFEGVGDVRNDVDELIYAHATDKDAGGRVTITLTPDKVRCNAQKRSFQLDIINMEVCALDALVDVASLLETRQRLESDRPIIDQVERALSAGGLNHTVLLDRVSEATGESRNAVRKVVDRYMGSDPSDERALWLETRLRVNNTRYISVRPSGASVHAES</sequence>
<evidence type="ECO:0000313" key="2">
    <source>
        <dbReference type="Proteomes" id="UP000599109"/>
    </source>
</evidence>
<dbReference type="InterPro" id="IPR027417">
    <property type="entry name" value="P-loop_NTPase"/>
</dbReference>
<keyword evidence="1" id="KW-0067">ATP-binding</keyword>
<comment type="caution">
    <text evidence="1">The sequence shown here is derived from an EMBL/GenBank/DDBJ whole genome shotgun (WGS) entry which is preliminary data.</text>
</comment>
<dbReference type="EMBL" id="JAEQNE010000002">
    <property type="protein sequence ID" value="MBL0391579.1"/>
    <property type="molecule type" value="Genomic_DNA"/>
</dbReference>
<keyword evidence="1" id="KW-0547">Nucleotide-binding</keyword>
<gene>
    <name evidence="1" type="ORF">JJ685_10575</name>
</gene>
<dbReference type="SUPFAM" id="SSF52540">
    <property type="entry name" value="P-loop containing nucleoside triphosphate hydrolases"/>
    <property type="match status" value="1"/>
</dbReference>